<dbReference type="AlphaFoldDB" id="A0A317WM54"/>
<dbReference type="GeneID" id="37061456"/>
<dbReference type="Pfam" id="PF00011">
    <property type="entry name" value="HSP20"/>
    <property type="match status" value="1"/>
</dbReference>
<dbReference type="InterPro" id="IPR002068">
    <property type="entry name" value="A-crystallin/Hsp20_dom"/>
</dbReference>
<comment type="caution">
    <text evidence="4">The sequence shown here is derived from an EMBL/GenBank/DDBJ whole genome shotgun (WGS) entry which is preliminary data.</text>
</comment>
<dbReference type="PROSITE" id="PS01031">
    <property type="entry name" value="SHSP"/>
    <property type="match status" value="1"/>
</dbReference>
<proteinExistence type="inferred from homology"/>
<evidence type="ECO:0000259" key="3">
    <source>
        <dbReference type="PROSITE" id="PS01031"/>
    </source>
</evidence>
<reference evidence="4 5" key="1">
    <citation type="submission" date="2016-12" db="EMBL/GenBank/DDBJ databases">
        <title>The genomes of Aspergillus section Nigri reveals drivers in fungal speciation.</title>
        <authorList>
            <consortium name="DOE Joint Genome Institute"/>
            <person name="Vesth T.C."/>
            <person name="Nybo J."/>
            <person name="Theobald S."/>
            <person name="Brandl J."/>
            <person name="Frisvad J.C."/>
            <person name="Nielsen K.F."/>
            <person name="Lyhne E.K."/>
            <person name="Kogle M.E."/>
            <person name="Kuo A."/>
            <person name="Riley R."/>
            <person name="Clum A."/>
            <person name="Nolan M."/>
            <person name="Lipzen A."/>
            <person name="Salamov A."/>
            <person name="Henrissat B."/>
            <person name="Wiebenga A."/>
            <person name="De Vries R.P."/>
            <person name="Grigoriev I.V."/>
            <person name="Mortensen U.H."/>
            <person name="Andersen M.R."/>
            <person name="Baker S.E."/>
        </authorList>
    </citation>
    <scope>NUCLEOTIDE SEQUENCE [LARGE SCALE GENOMIC DNA]</scope>
    <source>
        <strain evidence="4 5">CBS 117.55</strain>
    </source>
</reference>
<dbReference type="SUPFAM" id="SSF49764">
    <property type="entry name" value="HSP20-like chaperones"/>
    <property type="match status" value="1"/>
</dbReference>
<dbReference type="EMBL" id="MSFL01000006">
    <property type="protein sequence ID" value="PWY87429.1"/>
    <property type="molecule type" value="Genomic_DNA"/>
</dbReference>
<dbReference type="Gene3D" id="2.60.40.790">
    <property type="match status" value="1"/>
</dbReference>
<feature type="domain" description="SHSP" evidence="3">
    <location>
        <begin position="7"/>
        <end position="133"/>
    </location>
</feature>
<comment type="similarity">
    <text evidence="1 2">Belongs to the small heat shock protein (HSP20) family.</text>
</comment>
<dbReference type="CDD" id="cd06464">
    <property type="entry name" value="ACD_sHsps-like"/>
    <property type="match status" value="1"/>
</dbReference>
<evidence type="ECO:0000256" key="2">
    <source>
        <dbReference type="RuleBase" id="RU003616"/>
    </source>
</evidence>
<dbReference type="Proteomes" id="UP000247233">
    <property type="component" value="Unassembled WGS sequence"/>
</dbReference>
<evidence type="ECO:0000256" key="1">
    <source>
        <dbReference type="PROSITE-ProRule" id="PRU00285"/>
    </source>
</evidence>
<keyword evidence="5" id="KW-1185">Reference proteome</keyword>
<evidence type="ECO:0000313" key="5">
    <source>
        <dbReference type="Proteomes" id="UP000247233"/>
    </source>
</evidence>
<organism evidence="4 5">
    <name type="scientific">Aspergillus heteromorphus CBS 117.55</name>
    <dbReference type="NCBI Taxonomy" id="1448321"/>
    <lineage>
        <taxon>Eukaryota</taxon>
        <taxon>Fungi</taxon>
        <taxon>Dikarya</taxon>
        <taxon>Ascomycota</taxon>
        <taxon>Pezizomycotina</taxon>
        <taxon>Eurotiomycetes</taxon>
        <taxon>Eurotiomycetidae</taxon>
        <taxon>Eurotiales</taxon>
        <taxon>Aspergillaceae</taxon>
        <taxon>Aspergillus</taxon>
        <taxon>Aspergillus subgen. Circumdati</taxon>
    </lineage>
</organism>
<dbReference type="VEuPathDB" id="FungiDB:BO70DRAFT_286957"/>
<protein>
    <submittedName>
        <fullName evidence="4">HSP20-like chaperone</fullName>
    </submittedName>
</protein>
<dbReference type="OrthoDB" id="1431247at2759"/>
<name>A0A317WM54_9EURO</name>
<gene>
    <name evidence="4" type="ORF">BO70DRAFT_286957</name>
</gene>
<dbReference type="InterPro" id="IPR008978">
    <property type="entry name" value="HSP20-like_chaperone"/>
</dbReference>
<dbReference type="RefSeq" id="XP_025401312.1">
    <property type="nucleotide sequence ID" value="XM_025539219.1"/>
</dbReference>
<sequence length="133" mass="15005">MERAPIGTPLPLRPAFDIRLQPDGYHIHGEVPGVTPQQLRLTFIDRRTLMIYGDFHREYDNPPEDFRPDCEGPGCETGDTAKWLLAERETGYFSRMFVLQKPIRKEGTQAALQNGILSVFLPLDPGPGNINSL</sequence>
<dbReference type="STRING" id="1448321.A0A317WM54"/>
<evidence type="ECO:0000313" key="4">
    <source>
        <dbReference type="EMBL" id="PWY87429.1"/>
    </source>
</evidence>
<accession>A0A317WM54</accession>